<dbReference type="PANTHER" id="PTHR47235">
    <property type="entry name" value="BLR6548 PROTEIN"/>
    <property type="match status" value="1"/>
</dbReference>
<dbReference type="Pfam" id="PF13458">
    <property type="entry name" value="Peripla_BP_6"/>
    <property type="match status" value="1"/>
</dbReference>
<dbReference type="RefSeq" id="WP_380331213.1">
    <property type="nucleotide sequence ID" value="NZ_JBHYPW010000077.1"/>
</dbReference>
<dbReference type="InterPro" id="IPR028082">
    <property type="entry name" value="Peripla_BP_I"/>
</dbReference>
<keyword evidence="6" id="KW-1185">Reference proteome</keyword>
<reference evidence="5 6" key="1">
    <citation type="submission" date="2024-09" db="EMBL/GenBank/DDBJ databases">
        <title>The Natural Products Discovery Center: Release of the First 8490 Sequenced Strains for Exploring Actinobacteria Biosynthetic Diversity.</title>
        <authorList>
            <person name="Kalkreuter E."/>
            <person name="Kautsar S.A."/>
            <person name="Yang D."/>
            <person name="Bader C.D."/>
            <person name="Teijaro C.N."/>
            <person name="Fluegel L."/>
            <person name="Davis C.M."/>
            <person name="Simpson J.R."/>
            <person name="Lauterbach L."/>
            <person name="Steele A.D."/>
            <person name="Gui C."/>
            <person name="Meng S."/>
            <person name="Li G."/>
            <person name="Viehrig K."/>
            <person name="Ye F."/>
            <person name="Su P."/>
            <person name="Kiefer A.F."/>
            <person name="Nichols A."/>
            <person name="Cepeda A.J."/>
            <person name="Yan W."/>
            <person name="Fan B."/>
            <person name="Jiang Y."/>
            <person name="Adhikari A."/>
            <person name="Zheng C.-J."/>
            <person name="Schuster L."/>
            <person name="Cowan T.M."/>
            <person name="Smanski M.J."/>
            <person name="Chevrette M.G."/>
            <person name="De Carvalho L.P.S."/>
            <person name="Shen B."/>
        </authorList>
    </citation>
    <scope>NUCLEOTIDE SEQUENCE [LARGE SCALE GENOMIC DNA]</scope>
    <source>
        <strain evidence="5 6">NPDC058753</strain>
    </source>
</reference>
<dbReference type="InterPro" id="IPR028081">
    <property type="entry name" value="Leu-bd"/>
</dbReference>
<feature type="chain" id="PRO_5047542339" evidence="3">
    <location>
        <begin position="25"/>
        <end position="419"/>
    </location>
</feature>
<keyword evidence="2 3" id="KW-0732">Signal</keyword>
<evidence type="ECO:0000256" key="3">
    <source>
        <dbReference type="SAM" id="SignalP"/>
    </source>
</evidence>
<dbReference type="SUPFAM" id="SSF53822">
    <property type="entry name" value="Periplasmic binding protein-like I"/>
    <property type="match status" value="1"/>
</dbReference>
<feature type="domain" description="Leucine-binding protein" evidence="4">
    <location>
        <begin position="48"/>
        <end position="390"/>
    </location>
</feature>
<evidence type="ECO:0000256" key="1">
    <source>
        <dbReference type="ARBA" id="ARBA00010062"/>
    </source>
</evidence>
<accession>A0ABW6GW04</accession>
<dbReference type="Gene3D" id="3.40.50.2300">
    <property type="match status" value="2"/>
</dbReference>
<evidence type="ECO:0000313" key="5">
    <source>
        <dbReference type="EMBL" id="MFE1356948.1"/>
    </source>
</evidence>
<proteinExistence type="inferred from homology"/>
<dbReference type="PANTHER" id="PTHR47235:SF1">
    <property type="entry name" value="BLR6548 PROTEIN"/>
    <property type="match status" value="1"/>
</dbReference>
<sequence length="419" mass="42647">MKRHRTLPAATLAAALLISLTACSTKGTDRSTDADGATRTGPGVSATTITLGVLTDLSGPGAPLGKASLQAQQLYFDRVNAAGGVCGRKVELLVRDHGYDVQKAVAGYTEIQPRIAAVAQLLGSPQTTALLDSVERDGLLTLVGGNSASLLGHPHVRLVATTYGVEMVNGVDFLVGRAALAAGDKVGLVYQEGDYGADAAAGARFAARKAGLTLVEQTVKATDTDMTAQVTALRAAGVKAVLFSGTPGQTASLVGVATATGLRVPVLASSPAFVAQLLDTPVKAALEQSLYVSSSLPPLGSDAPAVTGLLADYRAKYPTEPLNQAVEVGAVDGKLMTDALTAACKAGDLSRNGITAALNGLHAFDNGFGTVQDYSRTDQPPSLKTYVLQPADGVPGGLKTVRDAAEAPAVAEFLAATKN</sequence>
<evidence type="ECO:0000313" key="6">
    <source>
        <dbReference type="Proteomes" id="UP001599542"/>
    </source>
</evidence>
<feature type="signal peptide" evidence="3">
    <location>
        <begin position="1"/>
        <end position="24"/>
    </location>
</feature>
<gene>
    <name evidence="5" type="ORF">ACFW6T_33800</name>
</gene>
<comment type="caution">
    <text evidence="5">The sequence shown here is derived from an EMBL/GenBank/DDBJ whole genome shotgun (WGS) entry which is preliminary data.</text>
</comment>
<organism evidence="5 6">
    <name type="scientific">Kitasatospora phosalacinea</name>
    <dbReference type="NCBI Taxonomy" id="2065"/>
    <lineage>
        <taxon>Bacteria</taxon>
        <taxon>Bacillati</taxon>
        <taxon>Actinomycetota</taxon>
        <taxon>Actinomycetes</taxon>
        <taxon>Kitasatosporales</taxon>
        <taxon>Streptomycetaceae</taxon>
        <taxon>Kitasatospora</taxon>
    </lineage>
</organism>
<evidence type="ECO:0000259" key="4">
    <source>
        <dbReference type="Pfam" id="PF13458"/>
    </source>
</evidence>
<evidence type="ECO:0000256" key="2">
    <source>
        <dbReference type="ARBA" id="ARBA00022729"/>
    </source>
</evidence>
<name>A0ABW6GW04_9ACTN</name>
<comment type="similarity">
    <text evidence="1">Belongs to the leucine-binding protein family.</text>
</comment>
<dbReference type="PROSITE" id="PS51257">
    <property type="entry name" value="PROKAR_LIPOPROTEIN"/>
    <property type="match status" value="1"/>
</dbReference>
<dbReference type="EMBL" id="JBHYPX010000113">
    <property type="protein sequence ID" value="MFE1356948.1"/>
    <property type="molecule type" value="Genomic_DNA"/>
</dbReference>
<protein>
    <submittedName>
        <fullName evidence="5">ABC transporter substrate-binding protein</fullName>
    </submittedName>
</protein>
<dbReference type="Proteomes" id="UP001599542">
    <property type="component" value="Unassembled WGS sequence"/>
</dbReference>